<dbReference type="Proteomes" id="UP000015104">
    <property type="component" value="Unassembled WGS sequence"/>
</dbReference>
<evidence type="ECO:0000313" key="2">
    <source>
        <dbReference type="EnsemblMetazoa" id="tetur20g01210.1"/>
    </source>
</evidence>
<keyword evidence="3" id="KW-1185">Reference proteome</keyword>
<feature type="transmembrane region" description="Helical" evidence="1">
    <location>
        <begin position="7"/>
        <end position="26"/>
    </location>
</feature>
<dbReference type="HOGENOM" id="CLU_3109030_0_0_1"/>
<sequence>MQHFINLICNLISHYLLLLNLVLSTIELFHMIGLRPTLIMGSMVHLLLITT</sequence>
<dbReference type="EMBL" id="CAEY01000513">
    <property type="status" value="NOT_ANNOTATED_CDS"/>
    <property type="molecule type" value="Genomic_DNA"/>
</dbReference>
<evidence type="ECO:0000256" key="1">
    <source>
        <dbReference type="SAM" id="Phobius"/>
    </source>
</evidence>
<dbReference type="EnsemblMetazoa" id="tetur20g01210.1">
    <property type="protein sequence ID" value="tetur20g01210.1"/>
    <property type="gene ID" value="tetur20g01210"/>
</dbReference>
<keyword evidence="1" id="KW-1133">Transmembrane helix</keyword>
<reference evidence="3" key="1">
    <citation type="submission" date="2011-08" db="EMBL/GenBank/DDBJ databases">
        <authorList>
            <person name="Rombauts S."/>
        </authorList>
    </citation>
    <scope>NUCLEOTIDE SEQUENCE</scope>
    <source>
        <strain evidence="3">London</strain>
    </source>
</reference>
<reference evidence="2" key="2">
    <citation type="submission" date="2015-06" db="UniProtKB">
        <authorList>
            <consortium name="EnsemblMetazoa"/>
        </authorList>
    </citation>
    <scope>IDENTIFICATION</scope>
</reference>
<organism evidence="2 3">
    <name type="scientific">Tetranychus urticae</name>
    <name type="common">Two-spotted spider mite</name>
    <dbReference type="NCBI Taxonomy" id="32264"/>
    <lineage>
        <taxon>Eukaryota</taxon>
        <taxon>Metazoa</taxon>
        <taxon>Ecdysozoa</taxon>
        <taxon>Arthropoda</taxon>
        <taxon>Chelicerata</taxon>
        <taxon>Arachnida</taxon>
        <taxon>Acari</taxon>
        <taxon>Acariformes</taxon>
        <taxon>Trombidiformes</taxon>
        <taxon>Prostigmata</taxon>
        <taxon>Eleutherengona</taxon>
        <taxon>Raphignathae</taxon>
        <taxon>Tetranychoidea</taxon>
        <taxon>Tetranychidae</taxon>
        <taxon>Tetranychus</taxon>
    </lineage>
</organism>
<protein>
    <submittedName>
        <fullName evidence="2">Uncharacterized protein</fullName>
    </submittedName>
</protein>
<evidence type="ECO:0000313" key="3">
    <source>
        <dbReference type="Proteomes" id="UP000015104"/>
    </source>
</evidence>
<accession>T1KSX8</accession>
<proteinExistence type="predicted"/>
<name>T1KSX8_TETUR</name>
<keyword evidence="1" id="KW-0812">Transmembrane</keyword>
<keyword evidence="1" id="KW-0472">Membrane</keyword>
<dbReference type="AlphaFoldDB" id="T1KSX8"/>